<proteinExistence type="predicted"/>
<organism evidence="1 2">
    <name type="scientific">Zostera marina</name>
    <name type="common">Eelgrass</name>
    <dbReference type="NCBI Taxonomy" id="29655"/>
    <lineage>
        <taxon>Eukaryota</taxon>
        <taxon>Viridiplantae</taxon>
        <taxon>Streptophyta</taxon>
        <taxon>Embryophyta</taxon>
        <taxon>Tracheophyta</taxon>
        <taxon>Spermatophyta</taxon>
        <taxon>Magnoliopsida</taxon>
        <taxon>Liliopsida</taxon>
        <taxon>Zosteraceae</taxon>
        <taxon>Zostera</taxon>
    </lineage>
</organism>
<name>A0A0K9Q2D5_ZOSMR</name>
<keyword evidence="2" id="KW-1185">Reference proteome</keyword>
<evidence type="ECO:0000313" key="1">
    <source>
        <dbReference type="EMBL" id="KMZ75433.1"/>
    </source>
</evidence>
<reference evidence="2" key="1">
    <citation type="journal article" date="2016" name="Nature">
        <title>The genome of the seagrass Zostera marina reveals angiosperm adaptation to the sea.</title>
        <authorList>
            <person name="Olsen J.L."/>
            <person name="Rouze P."/>
            <person name="Verhelst B."/>
            <person name="Lin Y.-C."/>
            <person name="Bayer T."/>
            <person name="Collen J."/>
            <person name="Dattolo E."/>
            <person name="De Paoli E."/>
            <person name="Dittami S."/>
            <person name="Maumus F."/>
            <person name="Michel G."/>
            <person name="Kersting A."/>
            <person name="Lauritano C."/>
            <person name="Lohaus R."/>
            <person name="Toepel M."/>
            <person name="Tonon T."/>
            <person name="Vanneste K."/>
            <person name="Amirebrahimi M."/>
            <person name="Brakel J."/>
            <person name="Bostroem C."/>
            <person name="Chovatia M."/>
            <person name="Grimwood J."/>
            <person name="Jenkins J.W."/>
            <person name="Jueterbock A."/>
            <person name="Mraz A."/>
            <person name="Stam W.T."/>
            <person name="Tice H."/>
            <person name="Bornberg-Bauer E."/>
            <person name="Green P.J."/>
            <person name="Pearson G.A."/>
            <person name="Procaccini G."/>
            <person name="Duarte C.M."/>
            <person name="Schmutz J."/>
            <person name="Reusch T.B.H."/>
            <person name="Van de Peer Y."/>
        </authorList>
    </citation>
    <scope>NUCLEOTIDE SEQUENCE [LARGE SCALE GENOMIC DNA]</scope>
    <source>
        <strain evidence="2">cv. Finnish</strain>
    </source>
</reference>
<accession>A0A0K9Q2D5</accession>
<gene>
    <name evidence="1" type="ORF">ZOSMA_114G00300</name>
</gene>
<evidence type="ECO:0000313" key="2">
    <source>
        <dbReference type="Proteomes" id="UP000036987"/>
    </source>
</evidence>
<dbReference type="Proteomes" id="UP000036987">
    <property type="component" value="Unassembled WGS sequence"/>
</dbReference>
<dbReference type="InterPro" id="IPR025322">
    <property type="entry name" value="PADRE_dom"/>
</dbReference>
<comment type="caution">
    <text evidence="1">The sequence shown here is derived from an EMBL/GenBank/DDBJ whole genome shotgun (WGS) entry which is preliminary data.</text>
</comment>
<dbReference type="AlphaFoldDB" id="A0A0K9Q2D5"/>
<sequence length="139" mass="16423">MKELEMKILMMKRLMKRWMEKRVKKVSTGIIVFPDGTHQEFSDFTHRYSEVFMGKMFLCNSDFLLFGSTYTELKADEYLEIGQIYFALPKTWLNKKIESVEMQTLANRANLVMMKVKATIHISGYSAVTFTRSNPYYKM</sequence>
<dbReference type="PANTHER" id="PTHR33052">
    <property type="entry name" value="DUF4228 DOMAIN PROTEIN-RELATED"/>
    <property type="match status" value="1"/>
</dbReference>
<protein>
    <submittedName>
        <fullName evidence="1">Uncharacterized protein</fullName>
    </submittedName>
</protein>
<dbReference type="EMBL" id="LFYR01000167">
    <property type="protein sequence ID" value="KMZ75433.1"/>
    <property type="molecule type" value="Genomic_DNA"/>
</dbReference>
<dbReference type="Pfam" id="PF14009">
    <property type="entry name" value="PADRE"/>
    <property type="match status" value="1"/>
</dbReference>
<dbReference type="OrthoDB" id="843671at2759"/>